<dbReference type="OrthoDB" id="5416983at2759"/>
<feature type="compositionally biased region" description="Pro residues" evidence="1">
    <location>
        <begin position="454"/>
        <end position="467"/>
    </location>
</feature>
<protein>
    <submittedName>
        <fullName evidence="2">Uncharacterized protein</fullName>
    </submittedName>
</protein>
<feature type="region of interest" description="Disordered" evidence="1">
    <location>
        <begin position="453"/>
        <end position="1164"/>
    </location>
</feature>
<evidence type="ECO:0000313" key="2">
    <source>
        <dbReference type="EMBL" id="KAF2721619.1"/>
    </source>
</evidence>
<feature type="compositionally biased region" description="Polar residues" evidence="1">
    <location>
        <begin position="75"/>
        <end position="90"/>
    </location>
</feature>
<evidence type="ECO:0000256" key="1">
    <source>
        <dbReference type="SAM" id="MobiDB-lite"/>
    </source>
</evidence>
<feature type="compositionally biased region" description="Basic and acidic residues" evidence="1">
    <location>
        <begin position="659"/>
        <end position="687"/>
    </location>
</feature>
<feature type="compositionally biased region" description="Basic and acidic residues" evidence="1">
    <location>
        <begin position="318"/>
        <end position="330"/>
    </location>
</feature>
<feature type="compositionally biased region" description="Basic and acidic residues" evidence="1">
    <location>
        <begin position="164"/>
        <end position="177"/>
    </location>
</feature>
<feature type="region of interest" description="Disordered" evidence="1">
    <location>
        <begin position="264"/>
        <end position="299"/>
    </location>
</feature>
<dbReference type="EMBL" id="MU003789">
    <property type="protein sequence ID" value="KAF2721619.1"/>
    <property type="molecule type" value="Genomic_DNA"/>
</dbReference>
<evidence type="ECO:0000313" key="3">
    <source>
        <dbReference type="Proteomes" id="UP000799441"/>
    </source>
</evidence>
<feature type="compositionally biased region" description="Polar residues" evidence="1">
    <location>
        <begin position="143"/>
        <end position="163"/>
    </location>
</feature>
<feature type="compositionally biased region" description="Low complexity" evidence="1">
    <location>
        <begin position="106"/>
        <end position="116"/>
    </location>
</feature>
<feature type="compositionally biased region" description="Polar residues" evidence="1">
    <location>
        <begin position="807"/>
        <end position="824"/>
    </location>
</feature>
<feature type="compositionally biased region" description="Basic and acidic residues" evidence="1">
    <location>
        <begin position="1"/>
        <end position="12"/>
    </location>
</feature>
<keyword evidence="3" id="KW-1185">Reference proteome</keyword>
<organism evidence="2 3">
    <name type="scientific">Polychaeton citri CBS 116435</name>
    <dbReference type="NCBI Taxonomy" id="1314669"/>
    <lineage>
        <taxon>Eukaryota</taxon>
        <taxon>Fungi</taxon>
        <taxon>Dikarya</taxon>
        <taxon>Ascomycota</taxon>
        <taxon>Pezizomycotina</taxon>
        <taxon>Dothideomycetes</taxon>
        <taxon>Dothideomycetidae</taxon>
        <taxon>Capnodiales</taxon>
        <taxon>Capnodiaceae</taxon>
        <taxon>Polychaeton</taxon>
    </lineage>
</organism>
<dbReference type="Proteomes" id="UP000799441">
    <property type="component" value="Unassembled WGS sequence"/>
</dbReference>
<feature type="region of interest" description="Disordered" evidence="1">
    <location>
        <begin position="75"/>
        <end position="116"/>
    </location>
</feature>
<feature type="compositionally biased region" description="Polar residues" evidence="1">
    <location>
        <begin position="527"/>
        <end position="540"/>
    </location>
</feature>
<feature type="compositionally biased region" description="Polar residues" evidence="1">
    <location>
        <begin position="1416"/>
        <end position="1441"/>
    </location>
</feature>
<comment type="caution">
    <text evidence="2">The sequence shown here is derived from an EMBL/GenBank/DDBJ whole genome shotgun (WGS) entry which is preliminary data.</text>
</comment>
<feature type="compositionally biased region" description="Basic and acidic residues" evidence="1">
    <location>
        <begin position="697"/>
        <end position="707"/>
    </location>
</feature>
<feature type="compositionally biased region" description="Polar residues" evidence="1">
    <location>
        <begin position="720"/>
        <end position="748"/>
    </location>
</feature>
<accession>A0A9P4UPB6</accession>
<feature type="compositionally biased region" description="Polar residues" evidence="1">
    <location>
        <begin position="387"/>
        <end position="399"/>
    </location>
</feature>
<feature type="compositionally biased region" description="Polar residues" evidence="1">
    <location>
        <begin position="837"/>
        <end position="857"/>
    </location>
</feature>
<feature type="region of interest" description="Disordered" evidence="1">
    <location>
        <begin position="1"/>
        <end position="37"/>
    </location>
</feature>
<feature type="compositionally biased region" description="Low complexity" evidence="1">
    <location>
        <begin position="961"/>
        <end position="972"/>
    </location>
</feature>
<name>A0A9P4UPB6_9PEZI</name>
<proteinExistence type="predicted"/>
<feature type="region of interest" description="Disordered" evidence="1">
    <location>
        <begin position="1383"/>
        <end position="1476"/>
    </location>
</feature>
<reference evidence="2" key="1">
    <citation type="journal article" date="2020" name="Stud. Mycol.">
        <title>101 Dothideomycetes genomes: a test case for predicting lifestyles and emergence of pathogens.</title>
        <authorList>
            <person name="Haridas S."/>
            <person name="Albert R."/>
            <person name="Binder M."/>
            <person name="Bloem J."/>
            <person name="Labutti K."/>
            <person name="Salamov A."/>
            <person name="Andreopoulos B."/>
            <person name="Baker S."/>
            <person name="Barry K."/>
            <person name="Bills G."/>
            <person name="Bluhm B."/>
            <person name="Cannon C."/>
            <person name="Castanera R."/>
            <person name="Culley D."/>
            <person name="Daum C."/>
            <person name="Ezra D."/>
            <person name="Gonzalez J."/>
            <person name="Henrissat B."/>
            <person name="Kuo A."/>
            <person name="Liang C."/>
            <person name="Lipzen A."/>
            <person name="Lutzoni F."/>
            <person name="Magnuson J."/>
            <person name="Mondo S."/>
            <person name="Nolan M."/>
            <person name="Ohm R."/>
            <person name="Pangilinan J."/>
            <person name="Park H.-J."/>
            <person name="Ramirez L."/>
            <person name="Alfaro M."/>
            <person name="Sun H."/>
            <person name="Tritt A."/>
            <person name="Yoshinaga Y."/>
            <person name="Zwiers L.-H."/>
            <person name="Turgeon B."/>
            <person name="Goodwin S."/>
            <person name="Spatafora J."/>
            <person name="Crous P."/>
            <person name="Grigoriev I."/>
        </authorList>
    </citation>
    <scope>NUCLEOTIDE SEQUENCE</scope>
    <source>
        <strain evidence="2">CBS 116435</strain>
    </source>
</reference>
<feature type="compositionally biased region" description="Polar residues" evidence="1">
    <location>
        <begin position="906"/>
        <end position="919"/>
    </location>
</feature>
<feature type="compositionally biased region" description="Polar residues" evidence="1">
    <location>
        <begin position="1064"/>
        <end position="1079"/>
    </location>
</feature>
<feature type="compositionally biased region" description="Polar residues" evidence="1">
    <location>
        <begin position="776"/>
        <end position="798"/>
    </location>
</feature>
<sequence>MSMERVPAEPKDVFFPTSSTVSSPHILKSPSDNERPLPNAVEHTVMAEQVSHNVVGNSESTGGFAPLVDAHANDSTTTIAGNGNKSSNHAKISYPEPANDTNSENTLSAESTTLASSSTNAYSRVGFGDGSGLTNGVQKVAAQESSVDGRTTPDISGNVSVSSDTDRSGLDGGEIGRDGVLNRPARANSIKKPTTFSKVSVTKNFMAKTAAGGAPSTVVQPSSKGESLSTLALPGGRLTTSLASPISAASTPITKPRLIAKTGSSLISKPKATADSASGPDGSKVWNKNQPPQPAPAKQFTDEELKQQYGIHMASRLQADDNSKESKWADIDDDEDDWAPETVTWMDGTKSTIAPADTASAPNDPKSDQKQNTQQQTNDKDRPTPAQAKQPSETTTTRTILKPGAGTHAKQIGALSPSPGADKQSQVLKTKSTVVPPVRSPWAKLPSVDAVPIINPPLQQPERPVLPPQDARVFDQPSTRQFPAREMAPDAFDRYSRDTDTGSRELFNSANGRYEPAPDVRRGSGRWSRQPQPSVLQRPSPSVAPADEQSPDYQARSQGDAGPWESRRRGSSVSHGSASIRRVSIARSNDLPPDHAERRQSTIIGHDMRGAPHDKLDGGAPRFTQQTAWDQQMPAQPPVDQSPADQPPQEDPVEVQQRIMKEKREEARKRRLEEEAREEVAKQERLRAKLAALEGAGKSKKEREAEALAKANDIPAESLSEATATQSSVKSTQLTEVEENTSAPTKQATVLEHSAETPSPQANRLDEQSPAPLQASEATPRSLSSNETFERQPQNPTVSPKVGSRALLNQQASPNRQILSTYSSPGERKPQPFSRATFGNSDATTAWPTMGPNTNVWGSSGIGNGTFGGNNAFAPLQSNTLPPPPGMAQPSGSAKISPQGFGQEPRSPSLSQQATSEQPAQLPPPGITRPDMWTGHPRASGPSPSAGMGRQAHPPGPIAPPSRAQQQQSQPPYLRHDRASAWQQASNRLPDEFREGAAAAEQSRKEMAVQAKPKEKFPGVIEETFKKTTSSGQLGSRAYTRSELPVHDVQSSKTLGEQSPVPPASQTRPMAPLPSTSPINAFRLPHEQPGRVPGENLASRALAAAQPPIGPPTTQPPRTLTPAGSINFRAGPLPQISPYQDIAPPPPETKAHPVNDGAPQHPRVRLPFSKPVVKLPPPPIAQAMHTQQPSSAMVSPVRSWGPPGARPIAMDPQWQARFNGLFNRTPIQTETPPSPPKTPPKLQGLALAVASSSRGFLDVDSASISGKTTVSLPVAKRDTTREGFTIDDSNEIVSRPIVEAMFLEEQSFGSRPVIKFPRNAVYESIAYGARSVQHKPTLGTEELPRWPEVQIIPELPVKYLLPKSPQGYFVKLPGVNMRNKLVRHSRAQPPRQNGVDDRRPSGRFNKGKGAAGDRSSPATANTPTSGKSDAGNGNVTPQRTASAAIEKSDGQETNPPKTRREARGGKVNRGAHRTRA</sequence>
<feature type="region of interest" description="Disordered" evidence="1">
    <location>
        <begin position="315"/>
        <end position="432"/>
    </location>
</feature>
<feature type="compositionally biased region" description="Polar residues" evidence="1">
    <location>
        <begin position="623"/>
        <end position="634"/>
    </location>
</feature>
<feature type="compositionally biased region" description="Basic and acidic residues" evidence="1">
    <location>
        <begin position="487"/>
        <end position="503"/>
    </location>
</feature>
<gene>
    <name evidence="2" type="ORF">K431DRAFT_294196</name>
</gene>
<feature type="compositionally biased region" description="Polar residues" evidence="1">
    <location>
        <begin position="423"/>
        <end position="432"/>
    </location>
</feature>
<feature type="compositionally biased region" description="Basic and acidic residues" evidence="1">
    <location>
        <begin position="1002"/>
        <end position="1017"/>
    </location>
</feature>
<feature type="region of interest" description="Disordered" evidence="1">
    <location>
        <begin position="143"/>
        <end position="177"/>
    </location>
</feature>
<feature type="compositionally biased region" description="Low complexity" evidence="1">
    <location>
        <begin position="571"/>
        <end position="588"/>
    </location>
</feature>
<feature type="compositionally biased region" description="Basic and acidic residues" evidence="1">
    <location>
        <begin position="592"/>
        <end position="617"/>
    </location>
</feature>